<name>A0ACC0IQ05_9ERIC</name>
<evidence type="ECO:0000313" key="2">
    <source>
        <dbReference type="Proteomes" id="UP001060215"/>
    </source>
</evidence>
<comment type="caution">
    <text evidence="1">The sequence shown here is derived from an EMBL/GenBank/DDBJ whole genome shotgun (WGS) entry which is preliminary data.</text>
</comment>
<reference evidence="1 2" key="1">
    <citation type="journal article" date="2022" name="Plant J.">
        <title>Chromosome-level genome of Camellia lanceoleosa provides a valuable resource for understanding genome evolution and self-incompatibility.</title>
        <authorList>
            <person name="Gong W."/>
            <person name="Xiao S."/>
            <person name="Wang L."/>
            <person name="Liao Z."/>
            <person name="Chang Y."/>
            <person name="Mo W."/>
            <person name="Hu G."/>
            <person name="Li W."/>
            <person name="Zhao G."/>
            <person name="Zhu H."/>
            <person name="Hu X."/>
            <person name="Ji K."/>
            <person name="Xiang X."/>
            <person name="Song Q."/>
            <person name="Yuan D."/>
            <person name="Jin S."/>
            <person name="Zhang L."/>
        </authorList>
    </citation>
    <scope>NUCLEOTIDE SEQUENCE [LARGE SCALE GENOMIC DNA]</scope>
    <source>
        <strain evidence="1">SQ_2022a</strain>
    </source>
</reference>
<protein>
    <submittedName>
        <fullName evidence="1">Cytochrome P450 85A1</fullName>
    </submittedName>
</protein>
<dbReference type="EMBL" id="CM045760">
    <property type="protein sequence ID" value="KAI8026186.1"/>
    <property type="molecule type" value="Genomic_DNA"/>
</dbReference>
<accession>A0ACC0IQ05</accession>
<sequence length="292" mass="31584">MIAILYSGYETVSTTSMMAVKYLHDHSNVLQELRVKRAFGDKRKESAEDPINWNDFKSMNFTDNIELAEEELLTRREEGNEASVDDSLREISIVEESIDCIGISNEVDKCKIAESLGKVIGDGTRAAESMMKEKEGLQQGCNDETIIVGGQTPTSGFVRSLSGTAGARSANSNMVKPRINKGKRKVGARNPTLVGGFSGFTRRLGQLGAGFCKNNSKGVVGRAAAAAVLKSAAGKSIPSYSEDKLHEAQLTLLLGNSLGIDCMGQDEEVLQKIVQMEELDEERMGIRADGAV</sequence>
<proteinExistence type="predicted"/>
<dbReference type="Proteomes" id="UP001060215">
    <property type="component" value="Chromosome 3"/>
</dbReference>
<gene>
    <name evidence="1" type="ORF">LOK49_LG02G01584</name>
</gene>
<evidence type="ECO:0000313" key="1">
    <source>
        <dbReference type="EMBL" id="KAI8026186.1"/>
    </source>
</evidence>
<keyword evidence="2" id="KW-1185">Reference proteome</keyword>
<organism evidence="1 2">
    <name type="scientific">Camellia lanceoleosa</name>
    <dbReference type="NCBI Taxonomy" id="1840588"/>
    <lineage>
        <taxon>Eukaryota</taxon>
        <taxon>Viridiplantae</taxon>
        <taxon>Streptophyta</taxon>
        <taxon>Embryophyta</taxon>
        <taxon>Tracheophyta</taxon>
        <taxon>Spermatophyta</taxon>
        <taxon>Magnoliopsida</taxon>
        <taxon>eudicotyledons</taxon>
        <taxon>Gunneridae</taxon>
        <taxon>Pentapetalae</taxon>
        <taxon>asterids</taxon>
        <taxon>Ericales</taxon>
        <taxon>Theaceae</taxon>
        <taxon>Camellia</taxon>
    </lineage>
</organism>